<keyword evidence="3" id="KW-0804">Transcription</keyword>
<dbReference type="Gene3D" id="1.10.10.60">
    <property type="entry name" value="Homeodomain-like"/>
    <property type="match status" value="2"/>
</dbReference>
<keyword evidence="8" id="KW-1185">Reference proteome</keyword>
<evidence type="ECO:0000259" key="5">
    <source>
        <dbReference type="PROSITE" id="PS01124"/>
    </source>
</evidence>
<comment type="caution">
    <text evidence="7">The sequence shown here is derived from an EMBL/GenBank/DDBJ whole genome shotgun (WGS) entry which is preliminary data.</text>
</comment>
<name>A0ABN7RZW4_THEXY</name>
<dbReference type="SMART" id="SM00448">
    <property type="entry name" value="REC"/>
    <property type="match status" value="1"/>
</dbReference>
<evidence type="ECO:0000256" key="1">
    <source>
        <dbReference type="ARBA" id="ARBA00023015"/>
    </source>
</evidence>
<dbReference type="PANTHER" id="PTHR43280:SF2">
    <property type="entry name" value="HTH-TYPE TRANSCRIPTIONAL REGULATOR EXSA"/>
    <property type="match status" value="1"/>
</dbReference>
<dbReference type="SUPFAM" id="SSF46689">
    <property type="entry name" value="Homeodomain-like"/>
    <property type="match status" value="2"/>
</dbReference>
<protein>
    <submittedName>
        <fullName evidence="7">Two-component response regulator</fullName>
    </submittedName>
</protein>
<evidence type="ECO:0000313" key="8">
    <source>
        <dbReference type="Proteomes" id="UP000681526"/>
    </source>
</evidence>
<gene>
    <name evidence="7" type="primary">txxe 2082-xynC</name>
    <name evidence="7" type="ORF">TXXE_10220</name>
</gene>
<keyword evidence="4" id="KW-0597">Phosphoprotein</keyword>
<evidence type="ECO:0000256" key="3">
    <source>
        <dbReference type="ARBA" id="ARBA00023163"/>
    </source>
</evidence>
<sequence>MMKEATVLIVEDEPMTREGLRKALESWGAGKYRFDVKDNGFEALEYIRNHADIELLITDIRMPGMSGLDLVQALKEKKQGGIPPVILISGYAEFEYAQRAIHLGVVEYLLKPVSDCKLIEAVERALADYENRVRIGLMEKIMDPVLIDASRQLGGAGDAVAEAVRYIDEHLPEPLRLKDIADQVHLNPSYFSVLFKEQMGITYSDYVTRRRIQRAKELLVKTKLPIGDIAQKVGYIHVKYFNKMFKEYEHCTPGEYRKQNQTWPEPKNIWKFP</sequence>
<organism evidence="7 8">
    <name type="scientific">Thermobacillus xylanilyticus</name>
    <dbReference type="NCBI Taxonomy" id="76633"/>
    <lineage>
        <taxon>Bacteria</taxon>
        <taxon>Bacillati</taxon>
        <taxon>Bacillota</taxon>
        <taxon>Bacilli</taxon>
        <taxon>Bacillales</taxon>
        <taxon>Paenibacillaceae</taxon>
        <taxon>Thermobacillus</taxon>
    </lineage>
</organism>
<keyword evidence="2" id="KW-0238">DNA-binding</keyword>
<dbReference type="CDD" id="cd17536">
    <property type="entry name" value="REC_YesN-like"/>
    <property type="match status" value="1"/>
</dbReference>
<evidence type="ECO:0000256" key="2">
    <source>
        <dbReference type="ARBA" id="ARBA00023125"/>
    </source>
</evidence>
<evidence type="ECO:0000256" key="4">
    <source>
        <dbReference type="PROSITE-ProRule" id="PRU00169"/>
    </source>
</evidence>
<dbReference type="EMBL" id="CAJRAY010000044">
    <property type="protein sequence ID" value="CAG5086746.1"/>
    <property type="molecule type" value="Genomic_DNA"/>
</dbReference>
<dbReference type="InterPro" id="IPR018060">
    <property type="entry name" value="HTH_AraC"/>
</dbReference>
<dbReference type="PANTHER" id="PTHR43280">
    <property type="entry name" value="ARAC-FAMILY TRANSCRIPTIONAL REGULATOR"/>
    <property type="match status" value="1"/>
</dbReference>
<dbReference type="Pfam" id="PF00072">
    <property type="entry name" value="Response_reg"/>
    <property type="match status" value="1"/>
</dbReference>
<feature type="domain" description="HTH araC/xylS-type" evidence="5">
    <location>
        <begin position="161"/>
        <end position="259"/>
    </location>
</feature>
<accession>A0ABN7RZW4</accession>
<feature type="domain" description="Response regulatory" evidence="6">
    <location>
        <begin position="6"/>
        <end position="126"/>
    </location>
</feature>
<dbReference type="PROSITE" id="PS01124">
    <property type="entry name" value="HTH_ARAC_FAMILY_2"/>
    <property type="match status" value="1"/>
</dbReference>
<dbReference type="InterPro" id="IPR009057">
    <property type="entry name" value="Homeodomain-like_sf"/>
</dbReference>
<dbReference type="Pfam" id="PF12833">
    <property type="entry name" value="HTH_18"/>
    <property type="match status" value="1"/>
</dbReference>
<dbReference type="InterPro" id="IPR001789">
    <property type="entry name" value="Sig_transdc_resp-reg_receiver"/>
</dbReference>
<dbReference type="PROSITE" id="PS50110">
    <property type="entry name" value="RESPONSE_REGULATORY"/>
    <property type="match status" value="1"/>
</dbReference>
<dbReference type="Gene3D" id="3.40.50.2300">
    <property type="match status" value="1"/>
</dbReference>
<feature type="modified residue" description="4-aspartylphosphate" evidence="4">
    <location>
        <position position="59"/>
    </location>
</feature>
<evidence type="ECO:0000259" key="6">
    <source>
        <dbReference type="PROSITE" id="PS50110"/>
    </source>
</evidence>
<keyword evidence="1" id="KW-0805">Transcription regulation</keyword>
<reference evidence="7 8" key="1">
    <citation type="submission" date="2021-04" db="EMBL/GenBank/DDBJ databases">
        <authorList>
            <person name="Rakotoarivonina H."/>
        </authorList>
    </citation>
    <scope>NUCLEOTIDE SEQUENCE [LARGE SCALE GENOMIC DNA]</scope>
    <source>
        <strain evidence="7 8">XE</strain>
    </source>
</reference>
<dbReference type="InterPro" id="IPR011006">
    <property type="entry name" value="CheY-like_superfamily"/>
</dbReference>
<dbReference type="SMART" id="SM00342">
    <property type="entry name" value="HTH_ARAC"/>
    <property type="match status" value="1"/>
</dbReference>
<evidence type="ECO:0000313" key="7">
    <source>
        <dbReference type="EMBL" id="CAG5086746.1"/>
    </source>
</evidence>
<proteinExistence type="predicted"/>
<dbReference type="SUPFAM" id="SSF52172">
    <property type="entry name" value="CheY-like"/>
    <property type="match status" value="1"/>
</dbReference>
<dbReference type="Proteomes" id="UP000681526">
    <property type="component" value="Unassembled WGS sequence"/>
</dbReference>